<keyword evidence="3" id="KW-1185">Reference proteome</keyword>
<sequence length="64" mass="6568">MSVVASAVLAAATIEEQSLPVPSVVFPIIAVSVFILLGAVTWSYRDVANRHAGKGVDAGHPHGS</sequence>
<protein>
    <recommendedName>
        <fullName evidence="4">Amino acid permease</fullName>
    </recommendedName>
</protein>
<keyword evidence="1" id="KW-1133">Transmembrane helix</keyword>
<evidence type="ECO:0000256" key="1">
    <source>
        <dbReference type="SAM" id="Phobius"/>
    </source>
</evidence>
<dbReference type="Proteomes" id="UP001500121">
    <property type="component" value="Unassembled WGS sequence"/>
</dbReference>
<dbReference type="RefSeq" id="WP_345480540.1">
    <property type="nucleotide sequence ID" value="NZ_BAABLP010000002.1"/>
</dbReference>
<feature type="transmembrane region" description="Helical" evidence="1">
    <location>
        <begin position="24"/>
        <end position="44"/>
    </location>
</feature>
<evidence type="ECO:0000313" key="2">
    <source>
        <dbReference type="EMBL" id="GAA4744980.1"/>
    </source>
</evidence>
<evidence type="ECO:0008006" key="4">
    <source>
        <dbReference type="Google" id="ProtNLM"/>
    </source>
</evidence>
<organism evidence="2 3">
    <name type="scientific">Amnibacterium soli</name>
    <dbReference type="NCBI Taxonomy" id="1282736"/>
    <lineage>
        <taxon>Bacteria</taxon>
        <taxon>Bacillati</taxon>
        <taxon>Actinomycetota</taxon>
        <taxon>Actinomycetes</taxon>
        <taxon>Micrococcales</taxon>
        <taxon>Microbacteriaceae</taxon>
        <taxon>Amnibacterium</taxon>
    </lineage>
</organism>
<dbReference type="EMBL" id="BAABLP010000002">
    <property type="protein sequence ID" value="GAA4744980.1"/>
    <property type="molecule type" value="Genomic_DNA"/>
</dbReference>
<comment type="caution">
    <text evidence="2">The sequence shown here is derived from an EMBL/GenBank/DDBJ whole genome shotgun (WGS) entry which is preliminary data.</text>
</comment>
<evidence type="ECO:0000313" key="3">
    <source>
        <dbReference type="Proteomes" id="UP001500121"/>
    </source>
</evidence>
<proteinExistence type="predicted"/>
<reference evidence="3" key="1">
    <citation type="journal article" date="2019" name="Int. J. Syst. Evol. Microbiol.">
        <title>The Global Catalogue of Microorganisms (GCM) 10K type strain sequencing project: providing services to taxonomists for standard genome sequencing and annotation.</title>
        <authorList>
            <consortium name="The Broad Institute Genomics Platform"/>
            <consortium name="The Broad Institute Genome Sequencing Center for Infectious Disease"/>
            <person name="Wu L."/>
            <person name="Ma J."/>
        </authorList>
    </citation>
    <scope>NUCLEOTIDE SEQUENCE [LARGE SCALE GENOMIC DNA]</scope>
    <source>
        <strain evidence="3">JCM 19015</strain>
    </source>
</reference>
<accession>A0ABP8Z2W7</accession>
<keyword evidence="1" id="KW-0812">Transmembrane</keyword>
<keyword evidence="1" id="KW-0472">Membrane</keyword>
<gene>
    <name evidence="2" type="ORF">GCM10025783_15930</name>
</gene>
<name>A0ABP8Z2W7_9MICO</name>